<evidence type="ECO:0000256" key="2">
    <source>
        <dbReference type="SAM" id="MobiDB-lite"/>
    </source>
</evidence>
<organism evidence="3">
    <name type="scientific">Rhizophora mucronata</name>
    <name type="common">Asiatic mangrove</name>
    <dbReference type="NCBI Taxonomy" id="61149"/>
    <lineage>
        <taxon>Eukaryota</taxon>
        <taxon>Viridiplantae</taxon>
        <taxon>Streptophyta</taxon>
        <taxon>Embryophyta</taxon>
        <taxon>Tracheophyta</taxon>
        <taxon>Spermatophyta</taxon>
        <taxon>Magnoliopsida</taxon>
        <taxon>eudicotyledons</taxon>
        <taxon>Gunneridae</taxon>
        <taxon>Pentapetalae</taxon>
        <taxon>rosids</taxon>
        <taxon>fabids</taxon>
        <taxon>Malpighiales</taxon>
        <taxon>Rhizophoraceae</taxon>
        <taxon>Rhizophora</taxon>
    </lineage>
</organism>
<feature type="compositionally biased region" description="Basic residues" evidence="2">
    <location>
        <begin position="294"/>
        <end position="304"/>
    </location>
</feature>
<dbReference type="GO" id="GO:0005634">
    <property type="term" value="C:nucleus"/>
    <property type="evidence" value="ECO:0007669"/>
    <property type="project" value="TreeGrafter"/>
</dbReference>
<accession>A0A2P2LWV6</accession>
<evidence type="ECO:0000313" key="3">
    <source>
        <dbReference type="EMBL" id="MBX22443.1"/>
    </source>
</evidence>
<dbReference type="InterPro" id="IPR035426">
    <property type="entry name" value="Gemin2/Brr1"/>
</dbReference>
<dbReference type="GO" id="GO:0000387">
    <property type="term" value="P:spliceosomal snRNP assembly"/>
    <property type="evidence" value="ECO:0007669"/>
    <property type="project" value="InterPro"/>
</dbReference>
<protein>
    <submittedName>
        <fullName evidence="3">Uncharacterized protein LOC8269748</fullName>
    </submittedName>
</protein>
<comment type="similarity">
    <text evidence="1">Belongs to the gemin-2 family.</text>
</comment>
<dbReference type="PANTHER" id="PTHR12794:SF0">
    <property type="entry name" value="GEM-ASSOCIATED PROTEIN 2"/>
    <property type="match status" value="1"/>
</dbReference>
<dbReference type="Gene3D" id="1.20.58.1070">
    <property type="match status" value="1"/>
</dbReference>
<reference evidence="3" key="1">
    <citation type="submission" date="2018-02" db="EMBL/GenBank/DDBJ databases">
        <title>Rhizophora mucronata_Transcriptome.</title>
        <authorList>
            <person name="Meera S.P."/>
            <person name="Sreeshan A."/>
            <person name="Augustine A."/>
        </authorList>
    </citation>
    <scope>NUCLEOTIDE SEQUENCE</scope>
    <source>
        <tissue evidence="3">Leaf</tissue>
    </source>
</reference>
<feature type="region of interest" description="Disordered" evidence="2">
    <location>
        <begin position="266"/>
        <end position="323"/>
    </location>
</feature>
<feature type="compositionally biased region" description="Basic and acidic residues" evidence="2">
    <location>
        <begin position="305"/>
        <end position="316"/>
    </location>
</feature>
<proteinExistence type="inferred from homology"/>
<sequence>MASDTESDTSVGSKRTISEIEGTAALHLHLQEQKEREPSFSASFCSVSAIAESKELSLVVSPSPKAAQQPIQENLSPSFFRKVKCSITESDSCRQELGFEENQGILGSIAEENVSLCDLVSGTFGSTSISEDFQGKIESLGVQGGKSKDCFQDELGFSGIQEAYKKELSGEYKAIEMGRSPAIDENSESLKVNELQKESLLEAKKKQLLAEIEDGLFLKDKNHVETVAGFSTNSRILGALKGIDGSVRNSLQIEVVDDTALIGPVSVPHSGNHNINVGERTGKNEKRESDVKGKRPQRRGKNVRKAPETGESEKKTSQVGEAHNNAQIFGDQMKRKYTRAELEALRFENVVEQRKIWRNIYAGLAHSVAKEYDDLSSSKHLKNNNFNFDPQRHHRRKADGPGILGGVCSEILDNELENVEEDKLENVDLLDPPCCYSVGGGGSSGVLEREYSEEDDSDEEYDSIQRPAFLVEGEPNFDSGPPEDGLEYLRRVRWEAAHIPKVTVAKPDSSKPKREQSVYMPQIPDIAECPEHLVPSRQWEDAFLVDFSKLRWCLTQNDGSSSKISPEQQLVVIFPETDISSPQLIKSNVLEKFSKLSTDEVHSCKPTDNSTVEGNGIGQAPLLDAKESKILASPQSTTSQSIDIDDSCTYPVLSAILAMDSVARVSTLRKRVSLAETMSTLSKNDCVWLFALCMAIDTPLNADTCAALRSLLRKCASLRAAKSELDDEVIMLNILATIAGKYFGQSET</sequence>
<dbReference type="AlphaFoldDB" id="A0A2P2LWV6"/>
<feature type="compositionally biased region" description="Basic and acidic residues" evidence="2">
    <location>
        <begin position="280"/>
        <end position="293"/>
    </location>
</feature>
<evidence type="ECO:0000256" key="1">
    <source>
        <dbReference type="ARBA" id="ARBA00025758"/>
    </source>
</evidence>
<name>A0A2P2LWV6_RHIMU</name>
<dbReference type="Pfam" id="PF04938">
    <property type="entry name" value="SIP1"/>
    <property type="match status" value="1"/>
</dbReference>
<dbReference type="GO" id="GO:0032797">
    <property type="term" value="C:SMN complex"/>
    <property type="evidence" value="ECO:0007669"/>
    <property type="project" value="TreeGrafter"/>
</dbReference>
<dbReference type="PANTHER" id="PTHR12794">
    <property type="entry name" value="GEMIN2"/>
    <property type="match status" value="1"/>
</dbReference>
<dbReference type="EMBL" id="GGEC01041959">
    <property type="protein sequence ID" value="MBX22443.1"/>
    <property type="molecule type" value="Transcribed_RNA"/>
</dbReference>